<dbReference type="InterPro" id="IPR023155">
    <property type="entry name" value="Cyt_c-552/4"/>
</dbReference>
<dbReference type="GO" id="GO:0016491">
    <property type="term" value="F:oxidoreductase activity"/>
    <property type="evidence" value="ECO:0007669"/>
    <property type="project" value="TreeGrafter"/>
</dbReference>
<dbReference type="SUPFAM" id="SSF48695">
    <property type="entry name" value="Multiheme cytochromes"/>
    <property type="match status" value="1"/>
</dbReference>
<evidence type="ECO:0000259" key="3">
    <source>
        <dbReference type="Pfam" id="PF13435"/>
    </source>
</evidence>
<organism evidence="4 5">
    <name type="scientific">Candidatus Promineifilum breve</name>
    <dbReference type="NCBI Taxonomy" id="1806508"/>
    <lineage>
        <taxon>Bacteria</taxon>
        <taxon>Bacillati</taxon>
        <taxon>Chloroflexota</taxon>
        <taxon>Ardenticatenia</taxon>
        <taxon>Candidatus Promineifilales</taxon>
        <taxon>Candidatus Promineifilaceae</taxon>
        <taxon>Candidatus Promineifilum</taxon>
    </lineage>
</organism>
<name>A0A160T1M5_9CHLR</name>
<dbReference type="InterPro" id="IPR036280">
    <property type="entry name" value="Multihaem_cyt_sf"/>
</dbReference>
<evidence type="ECO:0000313" key="5">
    <source>
        <dbReference type="Proteomes" id="UP000215027"/>
    </source>
</evidence>
<dbReference type="AlphaFoldDB" id="A0A160T1M5"/>
<dbReference type="RefSeq" id="WP_095043354.1">
    <property type="nucleotide sequence ID" value="NZ_LN890655.1"/>
</dbReference>
<evidence type="ECO:0000256" key="1">
    <source>
        <dbReference type="ARBA" id="ARBA00022729"/>
    </source>
</evidence>
<sequence length="330" mass="35479">MTIPLNRRIVGGTLIGVLLLILAFVALPSASAAPLRQDATPEPNAEECVGCHEGLRAYWSESAHGSALVDPAFQEAWTAQGAPKECLACHTTGFDPETGSYTEGGVGCLTCHSPVPSNHPDAYMPTDVSSRLCGDCHIDTFNEWENSAHGEQGMTCNQCHNPHTAKLRVVNSQELCNSCHNTEGHYYTFTGHAREGLLCTDCHLRVNDSPDAGTEGHGAREHTFSIDLKACNDCHLGDMHAEGDEAMTNASIEPQTDVACYPVEPAAGIEDAGFVPARQEVTPYVSQTPTGPSPLVYVLPIGIGLVFGTMLAPWLERLTKRRRANNEGEE</sequence>
<accession>A0A160T1M5</accession>
<evidence type="ECO:0000256" key="2">
    <source>
        <dbReference type="SAM" id="Phobius"/>
    </source>
</evidence>
<dbReference type="KEGG" id="pbf:CFX0092_A2063"/>
<gene>
    <name evidence="4" type="ORF">CFX0092_A2063</name>
</gene>
<keyword evidence="2" id="KW-0472">Membrane</keyword>
<reference evidence="4" key="1">
    <citation type="submission" date="2016-01" db="EMBL/GenBank/DDBJ databases">
        <authorList>
            <person name="Mcilroy J.S."/>
            <person name="Karst M S."/>
            <person name="Albertsen M."/>
        </authorList>
    </citation>
    <scope>NUCLEOTIDE SEQUENCE</scope>
    <source>
        <strain evidence="4">Cfx-K</strain>
    </source>
</reference>
<keyword evidence="2" id="KW-0812">Transmembrane</keyword>
<feature type="domain" description="Cytochrome c-552/4" evidence="3">
    <location>
        <begin position="48"/>
        <end position="113"/>
    </location>
</feature>
<dbReference type="Pfam" id="PF13435">
    <property type="entry name" value="Cytochrome_C554"/>
    <property type="match status" value="1"/>
</dbReference>
<evidence type="ECO:0000313" key="4">
    <source>
        <dbReference type="EMBL" id="CUS03941.2"/>
    </source>
</evidence>
<dbReference type="PANTHER" id="PTHR35038">
    <property type="entry name" value="DISSIMILATORY SULFITE REDUCTASE SIRA"/>
    <property type="match status" value="1"/>
</dbReference>
<dbReference type="EMBL" id="LN890655">
    <property type="protein sequence ID" value="CUS03941.2"/>
    <property type="molecule type" value="Genomic_DNA"/>
</dbReference>
<keyword evidence="1" id="KW-0732">Signal</keyword>
<dbReference type="OrthoDB" id="9814800at2"/>
<keyword evidence="2" id="KW-1133">Transmembrane helix</keyword>
<dbReference type="Proteomes" id="UP000215027">
    <property type="component" value="Chromosome I"/>
</dbReference>
<dbReference type="InterPro" id="IPR051829">
    <property type="entry name" value="Multiheme_Cytochr_ET"/>
</dbReference>
<proteinExistence type="predicted"/>
<feature type="transmembrane region" description="Helical" evidence="2">
    <location>
        <begin position="295"/>
        <end position="315"/>
    </location>
</feature>
<keyword evidence="5" id="KW-1185">Reference proteome</keyword>
<protein>
    <recommendedName>
        <fullName evidence="3">Cytochrome c-552/4 domain-containing protein</fullName>
    </recommendedName>
</protein>
<dbReference type="Gene3D" id="1.10.1130.10">
    <property type="entry name" value="Flavocytochrome C3, Chain A"/>
    <property type="match status" value="2"/>
</dbReference>
<dbReference type="PANTHER" id="PTHR35038:SF5">
    <property type="entry name" value="CYTOCHROME C-TYPE PROTEIN NRFB"/>
    <property type="match status" value="1"/>
</dbReference>